<dbReference type="EMBL" id="HBUF01353179">
    <property type="protein sequence ID" value="CAG6715467.1"/>
    <property type="molecule type" value="Transcribed_RNA"/>
</dbReference>
<dbReference type="Pfam" id="PF17751">
    <property type="entry name" value="SKICH"/>
    <property type="match status" value="1"/>
</dbReference>
<dbReference type="AlphaFoldDB" id="A0A8D8XZS0"/>
<proteinExistence type="inferred from homology"/>
<dbReference type="InterPro" id="IPR041611">
    <property type="entry name" value="SKICH"/>
</dbReference>
<dbReference type="Gene3D" id="2.60.40.2840">
    <property type="match status" value="1"/>
</dbReference>
<feature type="compositionally biased region" description="Basic and acidic residues" evidence="2">
    <location>
        <begin position="476"/>
        <end position="551"/>
    </location>
</feature>
<dbReference type="InterPro" id="IPR000300">
    <property type="entry name" value="IPPc"/>
</dbReference>
<protein>
    <submittedName>
        <fullName evidence="4">Phosphatidylinositol 4,5-bisphosphate 5-phosphatase A</fullName>
    </submittedName>
</protein>
<dbReference type="GO" id="GO:0005737">
    <property type="term" value="C:cytoplasm"/>
    <property type="evidence" value="ECO:0007669"/>
    <property type="project" value="TreeGrafter"/>
</dbReference>
<organism evidence="4">
    <name type="scientific">Cacopsylla melanoneura</name>
    <dbReference type="NCBI Taxonomy" id="428564"/>
    <lineage>
        <taxon>Eukaryota</taxon>
        <taxon>Metazoa</taxon>
        <taxon>Ecdysozoa</taxon>
        <taxon>Arthropoda</taxon>
        <taxon>Hexapoda</taxon>
        <taxon>Insecta</taxon>
        <taxon>Pterygota</taxon>
        <taxon>Neoptera</taxon>
        <taxon>Paraneoptera</taxon>
        <taxon>Hemiptera</taxon>
        <taxon>Sternorrhyncha</taxon>
        <taxon>Psylloidea</taxon>
        <taxon>Psyllidae</taxon>
        <taxon>Psyllinae</taxon>
        <taxon>Cacopsylla</taxon>
    </lineage>
</organism>
<name>A0A8D8XZS0_9HEMI</name>
<dbReference type="SUPFAM" id="SSF56219">
    <property type="entry name" value="DNase I-like"/>
    <property type="match status" value="1"/>
</dbReference>
<reference evidence="4" key="1">
    <citation type="submission" date="2021-05" db="EMBL/GenBank/DDBJ databases">
        <authorList>
            <person name="Alioto T."/>
            <person name="Alioto T."/>
            <person name="Gomez Garrido J."/>
        </authorList>
    </citation>
    <scope>NUCLEOTIDE SEQUENCE</scope>
</reference>
<dbReference type="GO" id="GO:0004439">
    <property type="term" value="F:phosphatidylinositol-4,5-bisphosphate 5-phosphatase activity"/>
    <property type="evidence" value="ECO:0007669"/>
    <property type="project" value="TreeGrafter"/>
</dbReference>
<evidence type="ECO:0000256" key="1">
    <source>
        <dbReference type="ARBA" id="ARBA00005910"/>
    </source>
</evidence>
<feature type="domain" description="Inositol polyphosphate-related phosphatase" evidence="3">
    <location>
        <begin position="20"/>
        <end position="329"/>
    </location>
</feature>
<dbReference type="Gene3D" id="3.60.10.10">
    <property type="entry name" value="Endonuclease/exonuclease/phosphatase"/>
    <property type="match status" value="1"/>
</dbReference>
<feature type="compositionally biased region" description="Polar residues" evidence="2">
    <location>
        <begin position="440"/>
        <end position="475"/>
    </location>
</feature>
<dbReference type="FunFam" id="3.60.10.10:FF:000060">
    <property type="entry name" value="Uncharacterized protein, isoform C"/>
    <property type="match status" value="1"/>
</dbReference>
<dbReference type="GO" id="GO:0046856">
    <property type="term" value="P:phosphatidylinositol dephosphorylation"/>
    <property type="evidence" value="ECO:0007669"/>
    <property type="project" value="InterPro"/>
</dbReference>
<accession>A0A8D8XZS0</accession>
<feature type="region of interest" description="Disordered" evidence="2">
    <location>
        <begin position="440"/>
        <end position="555"/>
    </location>
</feature>
<evidence type="ECO:0000259" key="3">
    <source>
        <dbReference type="SMART" id="SM00128"/>
    </source>
</evidence>
<dbReference type="GO" id="GO:0005886">
    <property type="term" value="C:plasma membrane"/>
    <property type="evidence" value="ECO:0007669"/>
    <property type="project" value="TreeGrafter"/>
</dbReference>
<dbReference type="InterPro" id="IPR036691">
    <property type="entry name" value="Endo/exonu/phosph_ase_sf"/>
</dbReference>
<dbReference type="Pfam" id="PF22669">
    <property type="entry name" value="Exo_endo_phos2"/>
    <property type="match status" value="1"/>
</dbReference>
<evidence type="ECO:0000256" key="2">
    <source>
        <dbReference type="SAM" id="MobiDB-lite"/>
    </source>
</evidence>
<dbReference type="PANTHER" id="PTHR11200">
    <property type="entry name" value="INOSITOL 5-PHOSPHATASE"/>
    <property type="match status" value="1"/>
</dbReference>
<dbReference type="EMBL" id="HBUF01271715">
    <property type="protein sequence ID" value="CAG6685356.1"/>
    <property type="molecule type" value="Transcribed_RNA"/>
</dbReference>
<dbReference type="EMBL" id="HBUF01353180">
    <property type="protein sequence ID" value="CAG6715468.1"/>
    <property type="molecule type" value="Transcribed_RNA"/>
</dbReference>
<dbReference type="SMART" id="SM00128">
    <property type="entry name" value="IPPc"/>
    <property type="match status" value="1"/>
</dbReference>
<dbReference type="GO" id="GO:0001726">
    <property type="term" value="C:ruffle"/>
    <property type="evidence" value="ECO:0007669"/>
    <property type="project" value="TreeGrafter"/>
</dbReference>
<dbReference type="InterPro" id="IPR046985">
    <property type="entry name" value="IP5"/>
</dbReference>
<comment type="similarity">
    <text evidence="1">Belongs to the inositol 1,4,5-trisphosphate 5-phosphatase type II family.</text>
</comment>
<sequence length="619" mass="70737">MPILSLTLRTTVTHATTVMDKLSLYFITWNVATRPPGESVRSLLDLGRFPVDELPDFYFIGLQEVKSQPQNFVLDALLEDPWTKEFKNALAPHDYVKVKTVRLVGILLNVFCLRKHLSFLRNMESGVTRTGLMGLWGNKGATSLRLELYGVNLCVTNAHFAAHDHQLKQRINDYNTVIREQSFMIDKETTKILYHDYIFFIGDLNFRLNNPEVYTQDMITDKIRAGDLNDLLDQDQLVAVMKSGEAFSELNETRPTFQPTFKYQFDSHNYDNKRRCAWTDRILYKVNENNYEDVKLSLEQLKYTSLQDYGTSDHKPVLSEFKIKICPTLFASGCLPPIDPDARLRRDTTPHRMSSASVSFEPVTKWVLDDRNNITVYFGGDYVPNPWDWIGVYPENFASLDDFICYIYLPLPLTPSPSFPSYPDEEGVDIARLSLATNCLDNSNHDNTVNKSTRKQNNTVNKTSSAPNNAQPSRSSAREEVRRNSHEEETTTSHEDEFSALRKQTETHEEASNTNRIDEEQRIESSSGQDERTRNTNSLDKQRLPRVRSADTPEVISTGSVSARLDSLVIPFPDSAIRSPGKYRLIYFTKRSADVLGISNAFLASPGPLDWGRNYSLDW</sequence>
<dbReference type="PANTHER" id="PTHR11200:SF275">
    <property type="entry name" value="LD06095P"/>
    <property type="match status" value="1"/>
</dbReference>
<dbReference type="EMBL" id="HBUF01271714">
    <property type="protein sequence ID" value="CAG6685355.1"/>
    <property type="molecule type" value="Transcribed_RNA"/>
</dbReference>
<evidence type="ECO:0000313" key="4">
    <source>
        <dbReference type="EMBL" id="CAG6715468.1"/>
    </source>
</evidence>